<dbReference type="Proteomes" id="UP000240883">
    <property type="component" value="Unassembled WGS sequence"/>
</dbReference>
<protein>
    <submittedName>
        <fullName evidence="1">Uncharacterized protein</fullName>
    </submittedName>
</protein>
<evidence type="ECO:0000313" key="2">
    <source>
        <dbReference type="Proteomes" id="UP000240883"/>
    </source>
</evidence>
<dbReference type="EMBL" id="KZ678131">
    <property type="protein sequence ID" value="PSN71211.1"/>
    <property type="molecule type" value="Genomic_DNA"/>
</dbReference>
<dbReference type="AlphaFoldDB" id="A0A2T2P0K7"/>
<gene>
    <name evidence="1" type="ORF">BS50DRAFT_277018</name>
</gene>
<keyword evidence="2" id="KW-1185">Reference proteome</keyword>
<organism evidence="1 2">
    <name type="scientific">Corynespora cassiicola Philippines</name>
    <dbReference type="NCBI Taxonomy" id="1448308"/>
    <lineage>
        <taxon>Eukaryota</taxon>
        <taxon>Fungi</taxon>
        <taxon>Dikarya</taxon>
        <taxon>Ascomycota</taxon>
        <taxon>Pezizomycotina</taxon>
        <taxon>Dothideomycetes</taxon>
        <taxon>Pleosporomycetidae</taxon>
        <taxon>Pleosporales</taxon>
        <taxon>Corynesporascaceae</taxon>
        <taxon>Corynespora</taxon>
    </lineage>
</organism>
<sequence>MAEGTALDFILYELTTLTNLAAGILFPDPALQAVEADYLALVARNPIAAALHPCSSVARPASPFNARRNPGLPRVRPAEAAVRVTVRRHEDHSTAKFRRILTLVLIEPDRRPDEGTFEALEREFGIGGCAVGHGSAATACMEGAETRVRVDIQFERCFGGSQGLR</sequence>
<reference evidence="1 2" key="1">
    <citation type="journal article" date="2018" name="Front. Microbiol.">
        <title>Genome-Wide Analysis of Corynespora cassiicola Leaf Fall Disease Putative Effectors.</title>
        <authorList>
            <person name="Lopez D."/>
            <person name="Ribeiro S."/>
            <person name="Label P."/>
            <person name="Fumanal B."/>
            <person name="Venisse J.S."/>
            <person name="Kohler A."/>
            <person name="de Oliveira R.R."/>
            <person name="Labutti K."/>
            <person name="Lipzen A."/>
            <person name="Lail K."/>
            <person name="Bauer D."/>
            <person name="Ohm R.A."/>
            <person name="Barry K.W."/>
            <person name="Spatafora J."/>
            <person name="Grigoriev I.V."/>
            <person name="Martin F.M."/>
            <person name="Pujade-Renaud V."/>
        </authorList>
    </citation>
    <scope>NUCLEOTIDE SEQUENCE [LARGE SCALE GENOMIC DNA]</scope>
    <source>
        <strain evidence="1 2">Philippines</strain>
    </source>
</reference>
<name>A0A2T2P0K7_CORCC</name>
<proteinExistence type="predicted"/>
<accession>A0A2T2P0K7</accession>
<evidence type="ECO:0000313" key="1">
    <source>
        <dbReference type="EMBL" id="PSN71211.1"/>
    </source>
</evidence>